<evidence type="ECO:0000313" key="1">
    <source>
        <dbReference type="EMBL" id="CAG8849714.1"/>
    </source>
</evidence>
<evidence type="ECO:0000313" key="2">
    <source>
        <dbReference type="Proteomes" id="UP000789901"/>
    </source>
</evidence>
<accession>A0ABN7X7Z5</accession>
<reference evidence="1 2" key="1">
    <citation type="submission" date="2021-06" db="EMBL/GenBank/DDBJ databases">
        <authorList>
            <person name="Kallberg Y."/>
            <person name="Tangrot J."/>
            <person name="Rosling A."/>
        </authorList>
    </citation>
    <scope>NUCLEOTIDE SEQUENCE [LARGE SCALE GENOMIC DNA]</scope>
    <source>
        <strain evidence="1 2">120-4 pot B 10/14</strain>
    </source>
</reference>
<gene>
    <name evidence="1" type="ORF">GMARGA_LOCUS39843</name>
</gene>
<comment type="caution">
    <text evidence="1">The sequence shown here is derived from an EMBL/GenBank/DDBJ whole genome shotgun (WGS) entry which is preliminary data.</text>
</comment>
<proteinExistence type="predicted"/>
<organism evidence="1 2">
    <name type="scientific">Gigaspora margarita</name>
    <dbReference type="NCBI Taxonomy" id="4874"/>
    <lineage>
        <taxon>Eukaryota</taxon>
        <taxon>Fungi</taxon>
        <taxon>Fungi incertae sedis</taxon>
        <taxon>Mucoromycota</taxon>
        <taxon>Glomeromycotina</taxon>
        <taxon>Glomeromycetes</taxon>
        <taxon>Diversisporales</taxon>
        <taxon>Gigasporaceae</taxon>
        <taxon>Gigaspora</taxon>
    </lineage>
</organism>
<protein>
    <submittedName>
        <fullName evidence="1">42205_t:CDS:1</fullName>
    </submittedName>
</protein>
<dbReference type="Proteomes" id="UP000789901">
    <property type="component" value="Unassembled WGS sequence"/>
</dbReference>
<name>A0ABN7X7Z5_GIGMA</name>
<sequence length="75" mass="8458">TGASRGEPRLTQQTKIIQSRHPVGCSKRQPQRECNASSHHLYNHLVDHGYILADFGIGIPIPIKIIKLFEPFNEP</sequence>
<dbReference type="EMBL" id="CAJVQB010097592">
    <property type="protein sequence ID" value="CAG8849714.1"/>
    <property type="molecule type" value="Genomic_DNA"/>
</dbReference>
<feature type="non-terminal residue" evidence="1">
    <location>
        <position position="1"/>
    </location>
</feature>
<feature type="non-terminal residue" evidence="1">
    <location>
        <position position="75"/>
    </location>
</feature>
<keyword evidence="2" id="KW-1185">Reference proteome</keyword>